<gene>
    <name evidence="1" type="ORF">NEIMUCOT_04235</name>
</gene>
<reference evidence="1 2" key="1">
    <citation type="submission" date="2009-10" db="EMBL/GenBank/DDBJ databases">
        <authorList>
            <person name="Weinstock G."/>
            <person name="Sodergren E."/>
            <person name="Clifton S."/>
            <person name="Fulton L."/>
            <person name="Fulton B."/>
            <person name="Courtney L."/>
            <person name="Fronick C."/>
            <person name="Harrison M."/>
            <person name="Strong C."/>
            <person name="Farmer C."/>
            <person name="Delahaunty K."/>
            <person name="Markovic C."/>
            <person name="Hall O."/>
            <person name="Minx P."/>
            <person name="Tomlinson C."/>
            <person name="Mitreva M."/>
            <person name="Nelson J."/>
            <person name="Hou S."/>
            <person name="Wollam A."/>
            <person name="Pepin K.H."/>
            <person name="Johnson M."/>
            <person name="Bhonagiri V."/>
            <person name="Nash W.E."/>
            <person name="Warren W."/>
            <person name="Chinwalla A."/>
            <person name="Mardis E.R."/>
            <person name="Wilson R.K."/>
        </authorList>
    </citation>
    <scope>NUCLEOTIDE SEQUENCE [LARGE SCALE GENOMIC DNA]</scope>
    <source>
        <strain evidence="2">ATCC 25996 / DSM 4631 / NCTC 10774 / M26</strain>
    </source>
</reference>
<organism evidence="1 2">
    <name type="scientific">Neisseria mucosa (strain ATCC 25996 / DSM 4631 / NCTC 10774 / M26)</name>
    <dbReference type="NCBI Taxonomy" id="546266"/>
    <lineage>
        <taxon>Bacteria</taxon>
        <taxon>Pseudomonadati</taxon>
        <taxon>Pseudomonadota</taxon>
        <taxon>Betaproteobacteria</taxon>
        <taxon>Neisseriales</taxon>
        <taxon>Neisseriaceae</taxon>
        <taxon>Neisseria</taxon>
    </lineage>
</organism>
<dbReference type="RefSeq" id="WP_003741637.1">
    <property type="nucleotide sequence ID" value="NZ_ACDX02000003.1"/>
</dbReference>
<protein>
    <submittedName>
        <fullName evidence="1">Uncharacterized protein</fullName>
    </submittedName>
</protein>
<accession>D2ZUE7</accession>
<sequence length="46" mass="5262">MGEAHATLPYPTIKGRLKYKISLHFDETVFSDDLLCNNQINIQKVV</sequence>
<proteinExistence type="predicted"/>
<comment type="caution">
    <text evidence="1">The sequence shown here is derived from an EMBL/GenBank/DDBJ whole genome shotgun (WGS) entry which is preliminary data.</text>
</comment>
<dbReference type="EMBL" id="ACDX02000003">
    <property type="protein sequence ID" value="EFC89332.1"/>
    <property type="molecule type" value="Genomic_DNA"/>
</dbReference>
<dbReference type="AlphaFoldDB" id="D2ZUE7"/>
<evidence type="ECO:0000313" key="2">
    <source>
        <dbReference type="Proteomes" id="UP000003344"/>
    </source>
</evidence>
<name>D2ZUE7_NEIM2</name>
<dbReference type="Proteomes" id="UP000003344">
    <property type="component" value="Unassembled WGS sequence"/>
</dbReference>
<evidence type="ECO:0000313" key="1">
    <source>
        <dbReference type="EMBL" id="EFC89332.1"/>
    </source>
</evidence>